<accession>A0A1M5KQE2</accession>
<dbReference type="OrthoDB" id="1757691at2"/>
<evidence type="ECO:0000313" key="1">
    <source>
        <dbReference type="EMBL" id="SHG54936.1"/>
    </source>
</evidence>
<dbReference type="Proteomes" id="UP000243255">
    <property type="component" value="Unassembled WGS sequence"/>
</dbReference>
<evidence type="ECO:0000313" key="2">
    <source>
        <dbReference type="Proteomes" id="UP000243255"/>
    </source>
</evidence>
<dbReference type="EMBL" id="FQWX01000003">
    <property type="protein sequence ID" value="SHG54936.1"/>
    <property type="molecule type" value="Genomic_DNA"/>
</dbReference>
<dbReference type="RefSeq" id="WP_073123867.1">
    <property type="nucleotide sequence ID" value="NZ_BAABCH010000103.1"/>
</dbReference>
<dbReference type="AlphaFoldDB" id="A0A1M5KQE2"/>
<reference evidence="2" key="1">
    <citation type="submission" date="2016-11" db="EMBL/GenBank/DDBJ databases">
        <authorList>
            <person name="Varghese N."/>
            <person name="Submissions S."/>
        </authorList>
    </citation>
    <scope>NUCLEOTIDE SEQUENCE [LARGE SCALE GENOMIC DNA]</scope>
    <source>
        <strain evidence="2">DSM 2635</strain>
    </source>
</reference>
<evidence type="ECO:0008006" key="3">
    <source>
        <dbReference type="Google" id="ProtNLM"/>
    </source>
</evidence>
<name>A0A1M5KQE2_9FIRM</name>
<keyword evidence="2" id="KW-1185">Reference proteome</keyword>
<sequence length="202" mass="23473">MIGIEKDILLLISRVRCITETQVGKVFGTRRRYTVKPFKKTLRKMCNDYTLKKYPCNINYCGYRDNSYVYYLNGGKTYKGKDLEKVIIGSELVIKINLAGGQVKRFYRNVKVDKTNYDIFIEYIDPCNVIKQVLVDIDLDNSFDISKYRDLDIKIKNSTIPFVKVPKVLIITSSCIKQDRISNIDCDLSFIDTSLDKLFKNI</sequence>
<proteinExistence type="predicted"/>
<protein>
    <recommendedName>
        <fullName evidence="3">Replication-relaxation</fullName>
    </recommendedName>
</protein>
<gene>
    <name evidence="1" type="ORF">SAMN04488530_10372</name>
</gene>
<organism evidence="1 2">
    <name type="scientific">Asaccharospora irregularis DSM 2635</name>
    <dbReference type="NCBI Taxonomy" id="1121321"/>
    <lineage>
        <taxon>Bacteria</taxon>
        <taxon>Bacillati</taxon>
        <taxon>Bacillota</taxon>
        <taxon>Clostridia</taxon>
        <taxon>Peptostreptococcales</taxon>
        <taxon>Peptostreptococcaceae</taxon>
        <taxon>Asaccharospora</taxon>
    </lineage>
</organism>